<evidence type="ECO:0000313" key="3">
    <source>
        <dbReference type="Proteomes" id="UP001374584"/>
    </source>
</evidence>
<accession>A0AAN9NSE1</accession>
<reference evidence="2 3" key="1">
    <citation type="submission" date="2024-01" db="EMBL/GenBank/DDBJ databases">
        <title>The genomes of 5 underutilized Papilionoideae crops provide insights into root nodulation and disease resistanc.</title>
        <authorList>
            <person name="Jiang F."/>
        </authorList>
    </citation>
    <scope>NUCLEOTIDE SEQUENCE [LARGE SCALE GENOMIC DNA]</scope>
    <source>
        <strain evidence="2">JINMINGXINNONG_FW02</strain>
        <tissue evidence="2">Leaves</tissue>
    </source>
</reference>
<evidence type="ECO:0000313" key="2">
    <source>
        <dbReference type="EMBL" id="KAK7378361.1"/>
    </source>
</evidence>
<organism evidence="2 3">
    <name type="scientific">Phaseolus coccineus</name>
    <name type="common">Scarlet runner bean</name>
    <name type="synonym">Phaseolus multiflorus</name>
    <dbReference type="NCBI Taxonomy" id="3886"/>
    <lineage>
        <taxon>Eukaryota</taxon>
        <taxon>Viridiplantae</taxon>
        <taxon>Streptophyta</taxon>
        <taxon>Embryophyta</taxon>
        <taxon>Tracheophyta</taxon>
        <taxon>Spermatophyta</taxon>
        <taxon>Magnoliopsida</taxon>
        <taxon>eudicotyledons</taxon>
        <taxon>Gunneridae</taxon>
        <taxon>Pentapetalae</taxon>
        <taxon>rosids</taxon>
        <taxon>fabids</taxon>
        <taxon>Fabales</taxon>
        <taxon>Fabaceae</taxon>
        <taxon>Papilionoideae</taxon>
        <taxon>50 kb inversion clade</taxon>
        <taxon>NPAAA clade</taxon>
        <taxon>indigoferoid/millettioid clade</taxon>
        <taxon>Phaseoleae</taxon>
        <taxon>Phaseolus</taxon>
    </lineage>
</organism>
<sequence length="71" mass="7861">MNGHDGERKPKGQGRKKGERSKVIGKRKEREKEVGAFFQHKTPPLLSVSKESDPYAAASAGIPLPHPIRPF</sequence>
<dbReference type="EMBL" id="JAYMYR010000002">
    <property type="protein sequence ID" value="KAK7378361.1"/>
    <property type="molecule type" value="Genomic_DNA"/>
</dbReference>
<feature type="compositionally biased region" description="Basic and acidic residues" evidence="1">
    <location>
        <begin position="20"/>
        <end position="34"/>
    </location>
</feature>
<feature type="compositionally biased region" description="Basic and acidic residues" evidence="1">
    <location>
        <begin position="1"/>
        <end position="10"/>
    </location>
</feature>
<name>A0AAN9NSE1_PHACN</name>
<proteinExistence type="predicted"/>
<comment type="caution">
    <text evidence="2">The sequence shown here is derived from an EMBL/GenBank/DDBJ whole genome shotgun (WGS) entry which is preliminary data.</text>
</comment>
<keyword evidence="3" id="KW-1185">Reference proteome</keyword>
<gene>
    <name evidence="2" type="ORF">VNO80_03800</name>
</gene>
<evidence type="ECO:0000256" key="1">
    <source>
        <dbReference type="SAM" id="MobiDB-lite"/>
    </source>
</evidence>
<feature type="region of interest" description="Disordered" evidence="1">
    <location>
        <begin position="1"/>
        <end position="38"/>
    </location>
</feature>
<protein>
    <submittedName>
        <fullName evidence="2">Uncharacterized protein</fullName>
    </submittedName>
</protein>
<dbReference type="Proteomes" id="UP001374584">
    <property type="component" value="Unassembled WGS sequence"/>
</dbReference>
<dbReference type="AlphaFoldDB" id="A0AAN9NSE1"/>